<dbReference type="EC" id="2.7.1.83" evidence="4"/>
<dbReference type="KEGG" id="gsn:YC6258_01076"/>
<accession>A0A0C5VS74</accession>
<evidence type="ECO:0000313" key="4">
    <source>
        <dbReference type="EMBL" id="AJQ93124.1"/>
    </source>
</evidence>
<gene>
    <name evidence="4" type="ORF">YC6258_01076</name>
</gene>
<sequence>MASQQEIANQLGLSRESVAGHIMRLTRKGKIIGKGYIFPPPKSIVVIGGANVDLIGSSFHTFLPADSNPGSISQTAGGVARNIAENLARLGTQVQLVSVIGNDARGRWLLDDLVRCQISTEHCMVKPGLSTGTYIALNDSSGSLQGAVADMSIMDKFGPDDLTSRLPTLQAANQILVEANCSEELIQWLAEQQFSSPISADAVSETKAPRLTALLPKLNILKTNRSEALAILQRSSLSNDEILDALLEKGTQKVLLSLGAEGAILANSEQRIQAAPPKTDHIISDTGAGDALMAAVMYSELQEHSLQQQLQLALACATFTLKSTLAVNPELSYEKIQLWMENSCTDI</sequence>
<evidence type="ECO:0000313" key="5">
    <source>
        <dbReference type="Proteomes" id="UP000032266"/>
    </source>
</evidence>
<dbReference type="InterPro" id="IPR011611">
    <property type="entry name" value="PfkB_dom"/>
</dbReference>
<name>A0A0C5VS74_9GAMM</name>
<dbReference type="SUPFAM" id="SSF53613">
    <property type="entry name" value="Ribokinase-like"/>
    <property type="match status" value="1"/>
</dbReference>
<dbReference type="AlphaFoldDB" id="A0A0C5VS74"/>
<dbReference type="InterPro" id="IPR029056">
    <property type="entry name" value="Ribokinase-like"/>
</dbReference>
<dbReference type="Pfam" id="PF00294">
    <property type="entry name" value="PfkB"/>
    <property type="match status" value="1"/>
</dbReference>
<keyword evidence="1 4" id="KW-0808">Transferase</keyword>
<dbReference type="GO" id="GO:0050225">
    <property type="term" value="F:pseudouridine kinase activity"/>
    <property type="evidence" value="ECO:0007669"/>
    <property type="project" value="UniProtKB-EC"/>
</dbReference>
<dbReference type="PROSITE" id="PS00583">
    <property type="entry name" value="PFKB_KINASES_1"/>
    <property type="match status" value="1"/>
</dbReference>
<dbReference type="InterPro" id="IPR002173">
    <property type="entry name" value="Carboh/pur_kinase_PfkB_CS"/>
</dbReference>
<dbReference type="STRING" id="1445510.YC6258_01076"/>
<evidence type="ECO:0000256" key="1">
    <source>
        <dbReference type="ARBA" id="ARBA00022679"/>
    </source>
</evidence>
<dbReference type="PANTHER" id="PTHR10584">
    <property type="entry name" value="SUGAR KINASE"/>
    <property type="match status" value="1"/>
</dbReference>
<organism evidence="4 5">
    <name type="scientific">Gynuella sunshinyii YC6258</name>
    <dbReference type="NCBI Taxonomy" id="1445510"/>
    <lineage>
        <taxon>Bacteria</taxon>
        <taxon>Pseudomonadati</taxon>
        <taxon>Pseudomonadota</taxon>
        <taxon>Gammaproteobacteria</taxon>
        <taxon>Oceanospirillales</taxon>
        <taxon>Saccharospirillaceae</taxon>
        <taxon>Gynuella</taxon>
    </lineage>
</organism>
<dbReference type="PATRIC" id="fig|1445510.3.peg.1052"/>
<keyword evidence="2 4" id="KW-0418">Kinase</keyword>
<evidence type="ECO:0000256" key="2">
    <source>
        <dbReference type="ARBA" id="ARBA00022777"/>
    </source>
</evidence>
<proteinExistence type="predicted"/>
<dbReference type="HOGENOM" id="CLU_027634_11_2_6"/>
<feature type="domain" description="Carbohydrate kinase PfkB" evidence="3">
    <location>
        <begin position="42"/>
        <end position="329"/>
    </location>
</feature>
<evidence type="ECO:0000259" key="3">
    <source>
        <dbReference type="Pfam" id="PF00294"/>
    </source>
</evidence>
<dbReference type="Proteomes" id="UP000032266">
    <property type="component" value="Chromosome"/>
</dbReference>
<dbReference type="Gene3D" id="3.40.1190.20">
    <property type="match status" value="1"/>
</dbReference>
<dbReference type="CDD" id="cd01941">
    <property type="entry name" value="YeiC_kinase_like"/>
    <property type="match status" value="1"/>
</dbReference>
<keyword evidence="5" id="KW-1185">Reference proteome</keyword>
<dbReference type="PANTHER" id="PTHR10584:SF166">
    <property type="entry name" value="RIBOKINASE"/>
    <property type="match status" value="1"/>
</dbReference>
<protein>
    <submittedName>
        <fullName evidence="4">Sugar kinase, ribokinase family</fullName>
        <ecNumber evidence="4">2.7.1.83</ecNumber>
    </submittedName>
</protein>
<reference evidence="4 5" key="1">
    <citation type="submission" date="2014-01" db="EMBL/GenBank/DDBJ databases">
        <title>Full genme sequencing of cellulolytic bacterium Gynuella sunshinyii YC6258T gen. nov., sp. nov.</title>
        <authorList>
            <person name="Khan H."/>
            <person name="Chung E.J."/>
            <person name="Chung Y.R."/>
        </authorList>
    </citation>
    <scope>NUCLEOTIDE SEQUENCE [LARGE SCALE GENOMIC DNA]</scope>
    <source>
        <strain evidence="4 5">YC6258</strain>
    </source>
</reference>
<dbReference type="EMBL" id="CP007142">
    <property type="protein sequence ID" value="AJQ93124.1"/>
    <property type="molecule type" value="Genomic_DNA"/>
</dbReference>